<protein>
    <submittedName>
        <fullName evidence="3">Type II toxin-antitoxin system RelE/ParE family toxin</fullName>
    </submittedName>
</protein>
<comment type="caution">
    <text evidence="3">The sequence shown here is derived from an EMBL/GenBank/DDBJ whole genome shotgun (WGS) entry which is preliminary data.</text>
</comment>
<gene>
    <name evidence="3" type="ORF">DWB85_13540</name>
</gene>
<dbReference type="OrthoDB" id="9798046at2"/>
<evidence type="ECO:0000313" key="3">
    <source>
        <dbReference type="EMBL" id="RLQ21319.1"/>
    </source>
</evidence>
<name>A0A3L7DXJ8_9GAMM</name>
<keyword evidence="2" id="KW-1277">Toxin-antitoxin system</keyword>
<dbReference type="InterPro" id="IPR035093">
    <property type="entry name" value="RelE/ParE_toxin_dom_sf"/>
</dbReference>
<dbReference type="InterPro" id="IPR007712">
    <property type="entry name" value="RelE/ParE_toxin"/>
</dbReference>
<organism evidence="3 4">
    <name type="scientific">Seongchinamella sediminis</name>
    <dbReference type="NCBI Taxonomy" id="2283635"/>
    <lineage>
        <taxon>Bacteria</taxon>
        <taxon>Pseudomonadati</taxon>
        <taxon>Pseudomonadota</taxon>
        <taxon>Gammaproteobacteria</taxon>
        <taxon>Cellvibrionales</taxon>
        <taxon>Halieaceae</taxon>
        <taxon>Seongchinamella</taxon>
    </lineage>
</organism>
<dbReference type="InterPro" id="IPR051803">
    <property type="entry name" value="TA_system_RelE-like_toxin"/>
</dbReference>
<keyword evidence="4" id="KW-1185">Reference proteome</keyword>
<evidence type="ECO:0000256" key="1">
    <source>
        <dbReference type="ARBA" id="ARBA00006226"/>
    </source>
</evidence>
<dbReference type="Gene3D" id="3.30.2310.20">
    <property type="entry name" value="RelE-like"/>
    <property type="match status" value="1"/>
</dbReference>
<accession>A0A3L7DXJ8</accession>
<evidence type="ECO:0000313" key="4">
    <source>
        <dbReference type="Proteomes" id="UP000265509"/>
    </source>
</evidence>
<dbReference type="PANTHER" id="PTHR33755">
    <property type="entry name" value="TOXIN PARE1-RELATED"/>
    <property type="match status" value="1"/>
</dbReference>
<dbReference type="EMBL" id="QRAN01000014">
    <property type="protein sequence ID" value="RLQ21319.1"/>
    <property type="molecule type" value="Genomic_DNA"/>
</dbReference>
<dbReference type="PANTHER" id="PTHR33755:SF5">
    <property type="entry name" value="TYPE II TOXIN-ANTITOXIN SYSTEM RELE_PARE FAMILY TOXIN"/>
    <property type="match status" value="1"/>
</dbReference>
<reference evidence="3 4" key="1">
    <citation type="submission" date="2018-07" db="EMBL/GenBank/DDBJ databases">
        <title>Halioglobus sp. genome submission.</title>
        <authorList>
            <person name="Ye M.-Q."/>
            <person name="Du Z.-J."/>
        </authorList>
    </citation>
    <scope>NUCLEOTIDE SEQUENCE [LARGE SCALE GENOMIC DNA]</scope>
    <source>
        <strain evidence="3 4">U0301</strain>
    </source>
</reference>
<proteinExistence type="inferred from homology"/>
<dbReference type="AlphaFoldDB" id="A0A3L7DXJ8"/>
<dbReference type="RefSeq" id="WP_117955579.1">
    <property type="nucleotide sequence ID" value="NZ_QRAN01000014.1"/>
</dbReference>
<evidence type="ECO:0000256" key="2">
    <source>
        <dbReference type="ARBA" id="ARBA00022649"/>
    </source>
</evidence>
<sequence>MVTWSDHAKADLRHIHDFIAADSRHYAKQVTRAIVDKTLPLSELPRIGKIVPEISDEDIRELHMYSYRIL</sequence>
<dbReference type="Proteomes" id="UP000265509">
    <property type="component" value="Unassembled WGS sequence"/>
</dbReference>
<dbReference type="Pfam" id="PF05016">
    <property type="entry name" value="ParE_toxin"/>
    <property type="match status" value="1"/>
</dbReference>
<comment type="similarity">
    <text evidence="1">Belongs to the RelE toxin family.</text>
</comment>